<sequence>MTSHLMKFLLMVLATVSVVHARGILEALKNEGPVMVPDYDPSGPVLQNDPRIMATLEKPPVNFATTGAGEEGHPGADPSTPSKVIGHTCHSFKTVLRPVIVRQVVTVPYLQRYVRYVQVPVIETYHSQQEIPY</sequence>
<comment type="caution">
    <text evidence="2">The sequence shown here is derived from an EMBL/GenBank/DDBJ whole genome shotgun (WGS) entry which is preliminary data.</text>
</comment>
<gene>
    <name evidence="2" type="ORF">RUM43_008979</name>
</gene>
<organism evidence="2 3">
    <name type="scientific">Polyplax serrata</name>
    <name type="common">Common mouse louse</name>
    <dbReference type="NCBI Taxonomy" id="468196"/>
    <lineage>
        <taxon>Eukaryota</taxon>
        <taxon>Metazoa</taxon>
        <taxon>Ecdysozoa</taxon>
        <taxon>Arthropoda</taxon>
        <taxon>Hexapoda</taxon>
        <taxon>Insecta</taxon>
        <taxon>Pterygota</taxon>
        <taxon>Neoptera</taxon>
        <taxon>Paraneoptera</taxon>
        <taxon>Psocodea</taxon>
        <taxon>Troctomorpha</taxon>
        <taxon>Phthiraptera</taxon>
        <taxon>Anoplura</taxon>
        <taxon>Polyplacidae</taxon>
        <taxon>Polyplax</taxon>
    </lineage>
</organism>
<protein>
    <submittedName>
        <fullName evidence="2">Uncharacterized protein</fullName>
    </submittedName>
</protein>
<accession>A0AAN8NV78</accession>
<dbReference type="AlphaFoldDB" id="A0AAN8NV78"/>
<keyword evidence="1" id="KW-0732">Signal</keyword>
<evidence type="ECO:0000256" key="1">
    <source>
        <dbReference type="SAM" id="SignalP"/>
    </source>
</evidence>
<evidence type="ECO:0000313" key="2">
    <source>
        <dbReference type="EMBL" id="KAK6623127.1"/>
    </source>
</evidence>
<proteinExistence type="predicted"/>
<evidence type="ECO:0000313" key="3">
    <source>
        <dbReference type="Proteomes" id="UP001372834"/>
    </source>
</evidence>
<reference evidence="2 3" key="1">
    <citation type="submission" date="2023-10" db="EMBL/GenBank/DDBJ databases">
        <title>Genomes of two closely related lineages of the louse Polyplax serrata with different host specificities.</title>
        <authorList>
            <person name="Martinu J."/>
            <person name="Tarabai H."/>
            <person name="Stefka J."/>
            <person name="Hypsa V."/>
        </authorList>
    </citation>
    <scope>NUCLEOTIDE SEQUENCE [LARGE SCALE GENOMIC DNA]</scope>
    <source>
        <strain evidence="2">HR10_N</strain>
    </source>
</reference>
<feature type="chain" id="PRO_5042926915" evidence="1">
    <location>
        <begin position="22"/>
        <end position="133"/>
    </location>
</feature>
<dbReference type="EMBL" id="JAWJWE010000038">
    <property type="protein sequence ID" value="KAK6623127.1"/>
    <property type="molecule type" value="Genomic_DNA"/>
</dbReference>
<feature type="signal peptide" evidence="1">
    <location>
        <begin position="1"/>
        <end position="21"/>
    </location>
</feature>
<name>A0AAN8NV78_POLSC</name>
<dbReference type="Proteomes" id="UP001372834">
    <property type="component" value="Unassembled WGS sequence"/>
</dbReference>